<keyword evidence="1" id="KW-0812">Transmembrane</keyword>
<reference evidence="2 3" key="1">
    <citation type="submission" date="2014-06" db="EMBL/GenBank/DDBJ databases">
        <authorList>
            <person name="Swart Estienne"/>
        </authorList>
    </citation>
    <scope>NUCLEOTIDE SEQUENCE [LARGE SCALE GENOMIC DNA]</scope>
    <source>
        <strain evidence="2 3">130c</strain>
    </source>
</reference>
<dbReference type="Proteomes" id="UP000039865">
    <property type="component" value="Unassembled WGS sequence"/>
</dbReference>
<organism evidence="2 3">
    <name type="scientific">Stylonychia lemnae</name>
    <name type="common">Ciliate</name>
    <dbReference type="NCBI Taxonomy" id="5949"/>
    <lineage>
        <taxon>Eukaryota</taxon>
        <taxon>Sar</taxon>
        <taxon>Alveolata</taxon>
        <taxon>Ciliophora</taxon>
        <taxon>Intramacronucleata</taxon>
        <taxon>Spirotrichea</taxon>
        <taxon>Stichotrichia</taxon>
        <taxon>Sporadotrichida</taxon>
        <taxon>Oxytrichidae</taxon>
        <taxon>Stylonychinae</taxon>
        <taxon>Stylonychia</taxon>
    </lineage>
</organism>
<keyword evidence="1" id="KW-1133">Transmembrane helix</keyword>
<name>A0A078B8U3_STYLE</name>
<dbReference type="AlphaFoldDB" id="A0A078B8U3"/>
<gene>
    <name evidence="2" type="primary">Contig16591.g17664</name>
    <name evidence="2" type="ORF">STYLEM_19791</name>
</gene>
<dbReference type="InParanoid" id="A0A078B8U3"/>
<dbReference type="GO" id="GO:0005634">
    <property type="term" value="C:nucleus"/>
    <property type="evidence" value="ECO:0007669"/>
    <property type="project" value="TreeGrafter"/>
</dbReference>
<evidence type="ECO:0000256" key="1">
    <source>
        <dbReference type="SAM" id="Phobius"/>
    </source>
</evidence>
<keyword evidence="3" id="KW-1185">Reference proteome</keyword>
<dbReference type="PANTHER" id="PTHR31398">
    <property type="entry name" value="MEIOTIC NUCLEAR DIVISION PROTEIN 1 HOMOLOG"/>
    <property type="match status" value="1"/>
</dbReference>
<protein>
    <submittedName>
        <fullName evidence="2">Uncharacterized protein</fullName>
    </submittedName>
</protein>
<evidence type="ECO:0000313" key="2">
    <source>
        <dbReference type="EMBL" id="CDW90646.1"/>
    </source>
</evidence>
<keyword evidence="1" id="KW-0472">Membrane</keyword>
<sequence length="216" mass="24609">MNEKIKAVIENKKQNTFWKAISKHIKSADKFGHPIQLKYKNRSTYNTLFGGIITLIARLGIFIYFLLAIIDVTQKKSFVKNSLVIRDLALDETEFKIDTDNFDIAVQLKYSVNDPKVQNNLGAYAYVSVNKYSMQYIMNNGSLTYNLKIDRLNLSNNIDSFISFIVPCEANRFLGEKEQTKKLGITNYFYCPKTINATLKGSLSSSSSKFITVSVH</sequence>
<proteinExistence type="predicted"/>
<evidence type="ECO:0000313" key="3">
    <source>
        <dbReference type="Proteomes" id="UP000039865"/>
    </source>
</evidence>
<accession>A0A078B8U3</accession>
<dbReference type="GO" id="GO:0007131">
    <property type="term" value="P:reciprocal meiotic recombination"/>
    <property type="evidence" value="ECO:0007669"/>
    <property type="project" value="TreeGrafter"/>
</dbReference>
<dbReference type="PANTHER" id="PTHR31398:SF0">
    <property type="entry name" value="MEIOTIC NUCLEAR DIVISION PROTEIN 1 HOMOLOG"/>
    <property type="match status" value="1"/>
</dbReference>
<dbReference type="EMBL" id="CCKQ01018667">
    <property type="protein sequence ID" value="CDW90646.1"/>
    <property type="molecule type" value="Genomic_DNA"/>
</dbReference>
<feature type="transmembrane region" description="Helical" evidence="1">
    <location>
        <begin position="48"/>
        <end position="70"/>
    </location>
</feature>